<sequence length="102" mass="11177">MVITALSTKLEDTSSGVLGPTFLSGVTKFRSINLTEICASSVKLKLSVQDSKLSLPTIKGSNDYKWKLEGFISKAPNDTETTQLKSSVHRMQNIIECKTKLV</sequence>
<dbReference type="EMBL" id="HBEL01009283">
    <property type="protein sequence ID" value="CAD8408331.1"/>
    <property type="molecule type" value="Transcribed_RNA"/>
</dbReference>
<gene>
    <name evidence="1" type="ORF">PINE0816_LOCUS4451</name>
</gene>
<organism evidence="1">
    <name type="scientific">Proboscia inermis</name>
    <dbReference type="NCBI Taxonomy" id="420281"/>
    <lineage>
        <taxon>Eukaryota</taxon>
        <taxon>Sar</taxon>
        <taxon>Stramenopiles</taxon>
        <taxon>Ochrophyta</taxon>
        <taxon>Bacillariophyta</taxon>
        <taxon>Coscinodiscophyceae</taxon>
        <taxon>Rhizosoleniophycidae</taxon>
        <taxon>Rhizosoleniales</taxon>
        <taxon>Rhizosoleniaceae</taxon>
        <taxon>Proboscia</taxon>
    </lineage>
</organism>
<dbReference type="AlphaFoldDB" id="A0A7S0BZM7"/>
<proteinExistence type="predicted"/>
<accession>A0A7S0BZM7</accession>
<evidence type="ECO:0000313" key="1">
    <source>
        <dbReference type="EMBL" id="CAD8408331.1"/>
    </source>
</evidence>
<reference evidence="1" key="1">
    <citation type="submission" date="2021-01" db="EMBL/GenBank/DDBJ databases">
        <authorList>
            <person name="Corre E."/>
            <person name="Pelletier E."/>
            <person name="Niang G."/>
            <person name="Scheremetjew M."/>
            <person name="Finn R."/>
            <person name="Kale V."/>
            <person name="Holt S."/>
            <person name="Cochrane G."/>
            <person name="Meng A."/>
            <person name="Brown T."/>
            <person name="Cohen L."/>
        </authorList>
    </citation>
    <scope>NUCLEOTIDE SEQUENCE</scope>
    <source>
        <strain evidence="1">CCAP1064/1</strain>
    </source>
</reference>
<name>A0A7S0BZM7_9STRA</name>
<protein>
    <submittedName>
        <fullName evidence="1">Uncharacterized protein</fullName>
    </submittedName>
</protein>